<evidence type="ECO:0000256" key="6">
    <source>
        <dbReference type="ARBA" id="ARBA00022989"/>
    </source>
</evidence>
<feature type="transmembrane region" description="Helical" evidence="8">
    <location>
        <begin position="65"/>
        <end position="90"/>
    </location>
</feature>
<dbReference type="InterPro" id="IPR002549">
    <property type="entry name" value="AI-2E-like"/>
</dbReference>
<name>A0A449BJ78_9MOLU</name>
<proteinExistence type="inferred from homology"/>
<sequence length="359" mass="40437">MKNKLNTRLLNILILLMIIVIMIFIWPSVDRFIFKALTALLPLIIAFTLAYILNPTLTFLQKRKIPRWLGIIFVYSLIVGFFIYLVFGILKPAVDNIGDLTIGVERIMEQIGTILNVDTSGVTSYAKDFVQDLVNKISNFFTASGGTVESVWQAIINSAVIVVVGIIFLLTFPRIKKEIKEYLEDTLKPKAFQFVRQLDRELTNYLWAEVIIAGIQALEYGGLMLILSIFFPEFLAFVPLVAIVAAILSLIPYFGGYFSILFTAVIIMTVPNAAYGMIGLAIFTIVFPQLDAYVINPKIYQTKLRLNPIATISFVLLGQAFFGIIGAILSVPVQVVFEVTMNYYKQDIKNRLKDFNSKL</sequence>
<keyword evidence="10" id="KW-1185">Reference proteome</keyword>
<dbReference type="GO" id="GO:0005886">
    <property type="term" value="C:plasma membrane"/>
    <property type="evidence" value="ECO:0007669"/>
    <property type="project" value="UniProtKB-SubCell"/>
</dbReference>
<keyword evidence="4" id="KW-1003">Cell membrane</keyword>
<dbReference type="Proteomes" id="UP000290909">
    <property type="component" value="Chromosome"/>
</dbReference>
<keyword evidence="5 8" id="KW-0812">Transmembrane</keyword>
<reference evidence="9 10" key="1">
    <citation type="submission" date="2019-01" db="EMBL/GenBank/DDBJ databases">
        <authorList>
            <consortium name="Pathogen Informatics"/>
        </authorList>
    </citation>
    <scope>NUCLEOTIDE SEQUENCE [LARGE SCALE GENOMIC DNA]</scope>
    <source>
        <strain evidence="9 10">NCTC10172</strain>
    </source>
</reference>
<keyword evidence="7 8" id="KW-0472">Membrane</keyword>
<dbReference type="STRING" id="1408416.GCA_000702765_00954"/>
<evidence type="ECO:0000256" key="2">
    <source>
        <dbReference type="ARBA" id="ARBA00009773"/>
    </source>
</evidence>
<dbReference type="RefSeq" id="WP_035369387.1">
    <property type="nucleotide sequence ID" value="NZ_LR215050.1"/>
</dbReference>
<keyword evidence="6 8" id="KW-1133">Transmembrane helix</keyword>
<dbReference type="Pfam" id="PF01594">
    <property type="entry name" value="AI-2E_transport"/>
    <property type="match status" value="1"/>
</dbReference>
<feature type="transmembrane region" description="Helical" evidence="8">
    <location>
        <begin position="234"/>
        <end position="254"/>
    </location>
</feature>
<feature type="transmembrane region" description="Helical" evidence="8">
    <location>
        <begin position="260"/>
        <end position="287"/>
    </location>
</feature>
<dbReference type="PANTHER" id="PTHR21716">
    <property type="entry name" value="TRANSMEMBRANE PROTEIN"/>
    <property type="match status" value="1"/>
</dbReference>
<dbReference type="AlphaFoldDB" id="A0A449BJ78"/>
<feature type="transmembrane region" description="Helical" evidence="8">
    <location>
        <begin position="32"/>
        <end position="53"/>
    </location>
</feature>
<gene>
    <name evidence="9" type="ORF">NCTC10172_00529</name>
</gene>
<comment type="similarity">
    <text evidence="2">Belongs to the autoinducer-2 exporter (AI-2E) (TC 2.A.86) family.</text>
</comment>
<evidence type="ECO:0000256" key="5">
    <source>
        <dbReference type="ARBA" id="ARBA00022692"/>
    </source>
</evidence>
<feature type="transmembrane region" description="Helical" evidence="8">
    <location>
        <begin position="9"/>
        <end position="26"/>
    </location>
</feature>
<protein>
    <submittedName>
        <fullName evidence="9">Pheromone autoinducer 2 transporter</fullName>
    </submittedName>
</protein>
<dbReference type="GO" id="GO:0055085">
    <property type="term" value="P:transmembrane transport"/>
    <property type="evidence" value="ECO:0007669"/>
    <property type="project" value="TreeGrafter"/>
</dbReference>
<evidence type="ECO:0000256" key="4">
    <source>
        <dbReference type="ARBA" id="ARBA00022475"/>
    </source>
</evidence>
<keyword evidence="3" id="KW-0813">Transport</keyword>
<evidence type="ECO:0000313" key="9">
    <source>
        <dbReference type="EMBL" id="VEU82514.1"/>
    </source>
</evidence>
<feature type="transmembrane region" description="Helical" evidence="8">
    <location>
        <begin position="308"/>
        <end position="331"/>
    </location>
</feature>
<dbReference type="EMBL" id="LR215050">
    <property type="protein sequence ID" value="VEU82514.1"/>
    <property type="molecule type" value="Genomic_DNA"/>
</dbReference>
<dbReference type="KEGG" id="ahk:NCTC10172_00529"/>
<evidence type="ECO:0000256" key="3">
    <source>
        <dbReference type="ARBA" id="ARBA00022448"/>
    </source>
</evidence>
<organism evidence="9 10">
    <name type="scientific">Acholeplasma hippikon</name>
    <dbReference type="NCBI Taxonomy" id="264636"/>
    <lineage>
        <taxon>Bacteria</taxon>
        <taxon>Bacillati</taxon>
        <taxon>Mycoplasmatota</taxon>
        <taxon>Mollicutes</taxon>
        <taxon>Acholeplasmatales</taxon>
        <taxon>Acholeplasmataceae</taxon>
        <taxon>Acholeplasma</taxon>
    </lineage>
</organism>
<evidence type="ECO:0000256" key="7">
    <source>
        <dbReference type="ARBA" id="ARBA00023136"/>
    </source>
</evidence>
<dbReference type="PANTHER" id="PTHR21716:SF53">
    <property type="entry name" value="PERMEASE PERM-RELATED"/>
    <property type="match status" value="1"/>
</dbReference>
<accession>A0A449BJ78</accession>
<evidence type="ECO:0000256" key="8">
    <source>
        <dbReference type="SAM" id="Phobius"/>
    </source>
</evidence>
<feature type="transmembrane region" description="Helical" evidence="8">
    <location>
        <begin position="151"/>
        <end position="172"/>
    </location>
</feature>
<evidence type="ECO:0000256" key="1">
    <source>
        <dbReference type="ARBA" id="ARBA00004651"/>
    </source>
</evidence>
<comment type="subcellular location">
    <subcellularLocation>
        <location evidence="1">Cell membrane</location>
        <topology evidence="1">Multi-pass membrane protein</topology>
    </subcellularLocation>
</comment>
<evidence type="ECO:0000313" key="10">
    <source>
        <dbReference type="Proteomes" id="UP000290909"/>
    </source>
</evidence>